<keyword evidence="1" id="KW-0813">Transport</keyword>
<proteinExistence type="predicted"/>
<gene>
    <name evidence="5" type="ORF">DWX20_09175</name>
</gene>
<dbReference type="InterPro" id="IPR027417">
    <property type="entry name" value="P-loop_NTPase"/>
</dbReference>
<dbReference type="PROSITE" id="PS50893">
    <property type="entry name" value="ABC_TRANSPORTER_2"/>
    <property type="match status" value="1"/>
</dbReference>
<keyword evidence="2" id="KW-0547">Nucleotide-binding</keyword>
<dbReference type="PANTHER" id="PTHR42939">
    <property type="entry name" value="ABC TRANSPORTER ATP-BINDING PROTEIN ALBC-RELATED"/>
    <property type="match status" value="1"/>
</dbReference>
<dbReference type="Pfam" id="PF00005">
    <property type="entry name" value="ABC_tran"/>
    <property type="match status" value="1"/>
</dbReference>
<feature type="domain" description="ABC transporter" evidence="4">
    <location>
        <begin position="4"/>
        <end position="232"/>
    </location>
</feature>
<dbReference type="GO" id="GO:0005524">
    <property type="term" value="F:ATP binding"/>
    <property type="evidence" value="ECO:0007669"/>
    <property type="project" value="UniProtKB-KW"/>
</dbReference>
<dbReference type="Proteomes" id="UP000284731">
    <property type="component" value="Unassembled WGS sequence"/>
</dbReference>
<protein>
    <submittedName>
        <fullName evidence="5">ABC transporter ATP-binding protein</fullName>
    </submittedName>
</protein>
<evidence type="ECO:0000256" key="3">
    <source>
        <dbReference type="ARBA" id="ARBA00022840"/>
    </source>
</evidence>
<organism evidence="5 6">
    <name type="scientific">Solobacterium moorei</name>
    <dbReference type="NCBI Taxonomy" id="102148"/>
    <lineage>
        <taxon>Bacteria</taxon>
        <taxon>Bacillati</taxon>
        <taxon>Bacillota</taxon>
        <taxon>Erysipelotrichia</taxon>
        <taxon>Erysipelotrichales</taxon>
        <taxon>Erysipelotrichaceae</taxon>
        <taxon>Solobacterium</taxon>
    </lineage>
</organism>
<dbReference type="GO" id="GO:0016887">
    <property type="term" value="F:ATP hydrolysis activity"/>
    <property type="evidence" value="ECO:0007669"/>
    <property type="project" value="InterPro"/>
</dbReference>
<evidence type="ECO:0000256" key="2">
    <source>
        <dbReference type="ARBA" id="ARBA00022741"/>
    </source>
</evidence>
<evidence type="ECO:0000313" key="6">
    <source>
        <dbReference type="Proteomes" id="UP000284731"/>
    </source>
</evidence>
<sequence>MKKVQKMNKIEIKNLNKDYHNFALKNVNFSIPEGYVTGFIGRNGMGKTTTIKSILSLIQYQGDILSIHGDEKTMLDNQKIGVIMDDSFLAKDWNMELVNQAMKVGYDEWEENTYWKFLEKFNIDKKLKVKELSRGMKIKLMLSIALSHNAELLILDEPTSGLDPSMREEFVEVISDYMQDDRHTVLFSTHITQDLETIADYIVFIDNGEIVLALEKEEFIHHFMILKCGLENQNTLDSSAILGQKKTKYNIEYLVERDAIHEIPDEYVEDEITIDKIMILYGREK</sequence>
<dbReference type="CDD" id="cd03230">
    <property type="entry name" value="ABC_DR_subfamily_A"/>
    <property type="match status" value="1"/>
</dbReference>
<dbReference type="SUPFAM" id="SSF52540">
    <property type="entry name" value="P-loop containing nucleoside triphosphate hydrolases"/>
    <property type="match status" value="1"/>
</dbReference>
<dbReference type="EMBL" id="QRWX01000004">
    <property type="protein sequence ID" value="RGT54320.1"/>
    <property type="molecule type" value="Genomic_DNA"/>
</dbReference>
<evidence type="ECO:0000259" key="4">
    <source>
        <dbReference type="PROSITE" id="PS50893"/>
    </source>
</evidence>
<keyword evidence="3 5" id="KW-0067">ATP-binding</keyword>
<comment type="caution">
    <text evidence="5">The sequence shown here is derived from an EMBL/GenBank/DDBJ whole genome shotgun (WGS) entry which is preliminary data.</text>
</comment>
<evidence type="ECO:0000313" key="5">
    <source>
        <dbReference type="EMBL" id="RGT54320.1"/>
    </source>
</evidence>
<dbReference type="InterPro" id="IPR003593">
    <property type="entry name" value="AAA+_ATPase"/>
</dbReference>
<dbReference type="InterPro" id="IPR003439">
    <property type="entry name" value="ABC_transporter-like_ATP-bd"/>
</dbReference>
<dbReference type="SMART" id="SM00382">
    <property type="entry name" value="AAA"/>
    <property type="match status" value="1"/>
</dbReference>
<evidence type="ECO:0000256" key="1">
    <source>
        <dbReference type="ARBA" id="ARBA00022448"/>
    </source>
</evidence>
<name>A0A412PBT4_9FIRM</name>
<dbReference type="AlphaFoldDB" id="A0A412PBT4"/>
<accession>A0A412PBT4</accession>
<dbReference type="InterPro" id="IPR051782">
    <property type="entry name" value="ABC_Transporter_VariousFunc"/>
</dbReference>
<dbReference type="Gene3D" id="3.40.50.300">
    <property type="entry name" value="P-loop containing nucleotide triphosphate hydrolases"/>
    <property type="match status" value="1"/>
</dbReference>
<dbReference type="PANTHER" id="PTHR42939:SF3">
    <property type="entry name" value="ABC TRANSPORTER ATP-BINDING COMPONENT"/>
    <property type="match status" value="1"/>
</dbReference>
<reference evidence="5 6" key="1">
    <citation type="submission" date="2018-08" db="EMBL/GenBank/DDBJ databases">
        <title>A genome reference for cultivated species of the human gut microbiota.</title>
        <authorList>
            <person name="Zou Y."/>
            <person name="Xue W."/>
            <person name="Luo G."/>
        </authorList>
    </citation>
    <scope>NUCLEOTIDE SEQUENCE [LARGE SCALE GENOMIC DNA]</scope>
    <source>
        <strain evidence="5 6">AF18-46</strain>
    </source>
</reference>